<dbReference type="SMR" id="A0A1I7SR60"/>
<dbReference type="Proteomes" id="UP000582659">
    <property type="component" value="Unassembled WGS sequence"/>
</dbReference>
<evidence type="ECO:0000313" key="8">
    <source>
        <dbReference type="EMBL" id="CAD5222601.1"/>
    </source>
</evidence>
<dbReference type="Gene3D" id="3.40.50.300">
    <property type="entry name" value="P-loop containing nucleotide triphosphate hydrolases"/>
    <property type="match status" value="1"/>
</dbReference>
<reference evidence="8" key="2">
    <citation type="submission" date="2020-09" db="EMBL/GenBank/DDBJ databases">
        <authorList>
            <person name="Kikuchi T."/>
        </authorList>
    </citation>
    <scope>NUCLEOTIDE SEQUENCE</scope>
    <source>
        <strain evidence="8">Ka4C1</strain>
    </source>
</reference>
<dbReference type="Pfam" id="PF00685">
    <property type="entry name" value="Sulfotransfer_1"/>
    <property type="match status" value="1"/>
</dbReference>
<dbReference type="InterPro" id="IPR027417">
    <property type="entry name" value="P-loop_NTPase"/>
</dbReference>
<dbReference type="InterPro" id="IPR037359">
    <property type="entry name" value="NST/OST"/>
</dbReference>
<evidence type="ECO:0000313" key="10">
    <source>
        <dbReference type="Proteomes" id="UP000659654"/>
    </source>
</evidence>
<protein>
    <submittedName>
        <fullName evidence="8">(pine wood nematode) hypothetical protein</fullName>
    </submittedName>
    <submittedName>
        <fullName evidence="11">Sulfotransfer_1 domain-containing protein</fullName>
    </submittedName>
</protein>
<organism evidence="9 11">
    <name type="scientific">Bursaphelenchus xylophilus</name>
    <name type="common">Pinewood nematode worm</name>
    <name type="synonym">Aphelenchoides xylophilus</name>
    <dbReference type="NCBI Taxonomy" id="6326"/>
    <lineage>
        <taxon>Eukaryota</taxon>
        <taxon>Metazoa</taxon>
        <taxon>Ecdysozoa</taxon>
        <taxon>Nematoda</taxon>
        <taxon>Chromadorea</taxon>
        <taxon>Rhabditida</taxon>
        <taxon>Tylenchina</taxon>
        <taxon>Tylenchomorpha</taxon>
        <taxon>Aphelenchoidea</taxon>
        <taxon>Aphelenchoididae</taxon>
        <taxon>Bursaphelenchus</taxon>
    </lineage>
</organism>
<feature type="domain" description="Sulfotransferase" evidence="7">
    <location>
        <begin position="27"/>
        <end position="272"/>
    </location>
</feature>
<sequence>MQKWALVVVSVLCTAAVPTTELTQRFPDAIIIGVKKCGTRALLEFLKLNPNVKAPGPEVHFFDKNYEKGYSWYRSQMPFTTSSQTTIEKSPAYFVSKMVPQRVKRLNPNMKLIVVVRNPITRAVSDYTQAVTRRKRSISNAFEEMAKCEEINSTKCHHGINSSWGAIRIGVYHKYLQNWLNFFPIQQFMFVDGEKLIKSPANEIRKVEKFLGLTPVVKESDFVIDKVKGFPCVRKINSSTPHCLGKSKGRVHPTVDPKVVERLQRFYAPENKKFFQMINQYFVW</sequence>
<keyword evidence="2" id="KW-0325">Glycoprotein</keyword>
<dbReference type="AlphaFoldDB" id="A0A1I7SR60"/>
<dbReference type="FunFam" id="3.40.50.300:FF:002997">
    <property type="entry name" value="Sulfotransferase"/>
    <property type="match status" value="1"/>
</dbReference>
<dbReference type="EMBL" id="CAJFDI010000003">
    <property type="protein sequence ID" value="CAD5222601.1"/>
    <property type="molecule type" value="Genomic_DNA"/>
</dbReference>
<dbReference type="InterPro" id="IPR000863">
    <property type="entry name" value="Sulfotransferase_dom"/>
</dbReference>
<keyword evidence="6" id="KW-0732">Signal</keyword>
<dbReference type="PANTHER" id="PTHR10605:SF72">
    <property type="entry name" value="HEPARAN SULFATE 3-O SULFOTRANSFERASE-B, ISOFORM A"/>
    <property type="match status" value="1"/>
</dbReference>
<name>A0A1I7SR60_BURXY</name>
<keyword evidence="5" id="KW-1015">Disulfide bond</keyword>
<feature type="signal peptide" evidence="6">
    <location>
        <begin position="1"/>
        <end position="16"/>
    </location>
</feature>
<dbReference type="Proteomes" id="UP000659654">
    <property type="component" value="Unassembled WGS sequence"/>
</dbReference>
<feature type="active site" description="For sulfotransferase activity" evidence="3">
    <location>
        <position position="36"/>
    </location>
</feature>
<feature type="binding site" evidence="4">
    <location>
        <begin position="36"/>
        <end position="40"/>
    </location>
    <ligand>
        <name>3'-phosphoadenylyl sulfate</name>
        <dbReference type="ChEBI" id="CHEBI:58339"/>
    </ligand>
</feature>
<keyword evidence="1" id="KW-0808">Transferase</keyword>
<feature type="chain" id="PRO_5035360167" evidence="6">
    <location>
        <begin position="17"/>
        <end position="284"/>
    </location>
</feature>
<evidence type="ECO:0000313" key="11">
    <source>
        <dbReference type="WBParaSite" id="BXY_1552400.1"/>
    </source>
</evidence>
<evidence type="ECO:0000259" key="7">
    <source>
        <dbReference type="Pfam" id="PF00685"/>
    </source>
</evidence>
<dbReference type="OrthoDB" id="411451at2759"/>
<evidence type="ECO:0000256" key="4">
    <source>
        <dbReference type="PIRSR" id="PIRSR637359-2"/>
    </source>
</evidence>
<feature type="binding site" evidence="4">
    <location>
        <position position="125"/>
    </location>
    <ligand>
        <name>3'-phosphoadenylyl sulfate</name>
        <dbReference type="ChEBI" id="CHEBI:58339"/>
    </ligand>
</feature>
<evidence type="ECO:0000256" key="1">
    <source>
        <dbReference type="ARBA" id="ARBA00022679"/>
    </source>
</evidence>
<dbReference type="WBParaSite" id="BXY_1552400.1">
    <property type="protein sequence ID" value="BXY_1552400.1"/>
    <property type="gene ID" value="BXY_1552400"/>
</dbReference>
<feature type="binding site" evidence="4">
    <location>
        <begin position="248"/>
        <end position="252"/>
    </location>
    <ligand>
        <name>3'-phosphoadenylyl sulfate</name>
        <dbReference type="ChEBI" id="CHEBI:58339"/>
    </ligand>
</feature>
<evidence type="ECO:0000256" key="3">
    <source>
        <dbReference type="PIRSR" id="PIRSR637359-1"/>
    </source>
</evidence>
<dbReference type="GO" id="GO:0008467">
    <property type="term" value="F:[heparan sulfate]-glucosamine 3-sulfotransferase activity"/>
    <property type="evidence" value="ECO:0007669"/>
    <property type="project" value="TreeGrafter"/>
</dbReference>
<reference evidence="11" key="1">
    <citation type="submission" date="2016-11" db="UniProtKB">
        <authorList>
            <consortium name="WormBaseParasite"/>
        </authorList>
    </citation>
    <scope>IDENTIFICATION</scope>
</reference>
<dbReference type="SUPFAM" id="SSF52540">
    <property type="entry name" value="P-loop containing nucleoside triphosphate hydrolases"/>
    <property type="match status" value="1"/>
</dbReference>
<evidence type="ECO:0000313" key="9">
    <source>
        <dbReference type="Proteomes" id="UP000095284"/>
    </source>
</evidence>
<feature type="disulfide bond" evidence="5">
    <location>
        <begin position="232"/>
        <end position="243"/>
    </location>
</feature>
<dbReference type="eggNOG" id="KOG3704">
    <property type="taxonomic scope" value="Eukaryota"/>
</dbReference>
<dbReference type="PANTHER" id="PTHR10605">
    <property type="entry name" value="HEPARAN SULFATE SULFOTRANSFERASE"/>
    <property type="match status" value="1"/>
</dbReference>
<proteinExistence type="predicted"/>
<accession>A0A1I7SR60</accession>
<dbReference type="EMBL" id="CAJFCV020000003">
    <property type="protein sequence ID" value="CAG9110874.1"/>
    <property type="molecule type" value="Genomic_DNA"/>
</dbReference>
<evidence type="ECO:0000256" key="5">
    <source>
        <dbReference type="PIRSR" id="PIRSR637359-3"/>
    </source>
</evidence>
<dbReference type="Proteomes" id="UP000095284">
    <property type="component" value="Unplaced"/>
</dbReference>
<evidence type="ECO:0000256" key="6">
    <source>
        <dbReference type="SAM" id="SignalP"/>
    </source>
</evidence>
<gene>
    <name evidence="8" type="ORF">BXYJ_LOCUS7560</name>
</gene>
<evidence type="ECO:0000256" key="2">
    <source>
        <dbReference type="ARBA" id="ARBA00023180"/>
    </source>
</evidence>
<keyword evidence="10" id="KW-1185">Reference proteome</keyword>
<feature type="binding site" evidence="4">
    <location>
        <position position="117"/>
    </location>
    <ligand>
        <name>3'-phosphoadenylyl sulfate</name>
        <dbReference type="ChEBI" id="CHEBI:58339"/>
    </ligand>
</feature>